<protein>
    <recommendedName>
        <fullName evidence="1">Lipoyl-binding domain-containing protein</fullName>
    </recommendedName>
</protein>
<dbReference type="InterPro" id="IPR011053">
    <property type="entry name" value="Single_hybrid_motif"/>
</dbReference>
<dbReference type="SUPFAM" id="SSF51230">
    <property type="entry name" value="Single hybrid motif"/>
    <property type="match status" value="1"/>
</dbReference>
<dbReference type="InterPro" id="IPR000089">
    <property type="entry name" value="Biotin_lipoyl"/>
</dbReference>
<dbReference type="Pfam" id="PF00364">
    <property type="entry name" value="Biotin_lipoyl"/>
    <property type="match status" value="1"/>
</dbReference>
<name>X1RVY8_9ZZZZ</name>
<dbReference type="EMBL" id="BARW01008494">
    <property type="protein sequence ID" value="GAI84927.1"/>
    <property type="molecule type" value="Genomic_DNA"/>
</dbReference>
<sequence>KVMNEIKAENSGTIAEILVTNGQAVEFGQVLFKVKPD</sequence>
<reference evidence="2" key="1">
    <citation type="journal article" date="2014" name="Front. Microbiol.">
        <title>High frequency of phylogenetically diverse reductive dehalogenase-homologous genes in deep subseafloor sedimentary metagenomes.</title>
        <authorList>
            <person name="Kawai M."/>
            <person name="Futagami T."/>
            <person name="Toyoda A."/>
            <person name="Takaki Y."/>
            <person name="Nishi S."/>
            <person name="Hori S."/>
            <person name="Arai W."/>
            <person name="Tsubouchi T."/>
            <person name="Morono Y."/>
            <person name="Uchiyama I."/>
            <person name="Ito T."/>
            <person name="Fujiyama A."/>
            <person name="Inagaki F."/>
            <person name="Takami H."/>
        </authorList>
    </citation>
    <scope>NUCLEOTIDE SEQUENCE</scope>
    <source>
        <strain evidence="2">Expedition CK06-06</strain>
    </source>
</reference>
<comment type="caution">
    <text evidence="2">The sequence shown here is derived from an EMBL/GenBank/DDBJ whole genome shotgun (WGS) entry which is preliminary data.</text>
</comment>
<dbReference type="AlphaFoldDB" id="X1RVY8"/>
<organism evidence="2">
    <name type="scientific">marine sediment metagenome</name>
    <dbReference type="NCBI Taxonomy" id="412755"/>
    <lineage>
        <taxon>unclassified sequences</taxon>
        <taxon>metagenomes</taxon>
        <taxon>ecological metagenomes</taxon>
    </lineage>
</organism>
<accession>X1RVY8</accession>
<gene>
    <name evidence="2" type="ORF">S12H4_17388</name>
</gene>
<feature type="non-terminal residue" evidence="2">
    <location>
        <position position="1"/>
    </location>
</feature>
<feature type="domain" description="Lipoyl-binding" evidence="1">
    <location>
        <begin position="1"/>
        <end position="33"/>
    </location>
</feature>
<evidence type="ECO:0000259" key="1">
    <source>
        <dbReference type="Pfam" id="PF00364"/>
    </source>
</evidence>
<evidence type="ECO:0000313" key="2">
    <source>
        <dbReference type="EMBL" id="GAI84927.1"/>
    </source>
</evidence>
<dbReference type="Gene3D" id="2.40.50.100">
    <property type="match status" value="1"/>
</dbReference>
<proteinExistence type="predicted"/>